<dbReference type="EMBL" id="JAVRQU010000009">
    <property type="protein sequence ID" value="KAK5699008.1"/>
    <property type="molecule type" value="Genomic_DNA"/>
</dbReference>
<dbReference type="CDD" id="cd04641">
    <property type="entry name" value="CBS_euAMPK_gamma-like_repeat2"/>
    <property type="match status" value="1"/>
</dbReference>
<feature type="compositionally biased region" description="Basic and acidic residues" evidence="5">
    <location>
        <begin position="1"/>
        <end position="14"/>
    </location>
</feature>
<keyword evidence="2" id="KW-0677">Repeat</keyword>
<dbReference type="Gene3D" id="3.10.580.10">
    <property type="entry name" value="CBS-domain"/>
    <property type="match status" value="2"/>
</dbReference>
<feature type="domain" description="CBS" evidence="6">
    <location>
        <begin position="437"/>
        <end position="501"/>
    </location>
</feature>
<evidence type="ECO:0000313" key="8">
    <source>
        <dbReference type="Proteomes" id="UP001310594"/>
    </source>
</evidence>
<accession>A0AAN7WGE6</accession>
<feature type="compositionally biased region" description="Basic and acidic residues" evidence="5">
    <location>
        <begin position="26"/>
        <end position="56"/>
    </location>
</feature>
<dbReference type="CDD" id="cd04618">
    <property type="entry name" value="CBS_euAMPK_gamma-like_repeat1"/>
    <property type="match status" value="1"/>
</dbReference>
<dbReference type="PANTHER" id="PTHR13780">
    <property type="entry name" value="AMP-ACTIVATED PROTEIN KINASE, GAMMA REGULATORY SUBUNIT"/>
    <property type="match status" value="1"/>
</dbReference>
<dbReference type="Pfam" id="PF00571">
    <property type="entry name" value="CBS"/>
    <property type="match status" value="3"/>
</dbReference>
<evidence type="ECO:0000256" key="3">
    <source>
        <dbReference type="ARBA" id="ARBA00023122"/>
    </source>
</evidence>
<name>A0AAN7WGE6_9PEZI</name>
<dbReference type="SMART" id="SM00116">
    <property type="entry name" value="CBS"/>
    <property type="match status" value="4"/>
</dbReference>
<dbReference type="GO" id="GO:0019887">
    <property type="term" value="F:protein kinase regulator activity"/>
    <property type="evidence" value="ECO:0007669"/>
    <property type="project" value="TreeGrafter"/>
</dbReference>
<comment type="caution">
    <text evidence="7">The sequence shown here is derived from an EMBL/GenBank/DDBJ whole genome shotgun (WGS) entry which is preliminary data.</text>
</comment>
<dbReference type="Proteomes" id="UP001310594">
    <property type="component" value="Unassembled WGS sequence"/>
</dbReference>
<comment type="similarity">
    <text evidence="1">Belongs to the 5'-AMP-activated protein kinase gamma subunit family.</text>
</comment>
<dbReference type="PROSITE" id="PS51371">
    <property type="entry name" value="CBS"/>
    <property type="match status" value="3"/>
</dbReference>
<evidence type="ECO:0000256" key="4">
    <source>
        <dbReference type="PROSITE-ProRule" id="PRU00703"/>
    </source>
</evidence>
<evidence type="ECO:0000256" key="5">
    <source>
        <dbReference type="SAM" id="MobiDB-lite"/>
    </source>
</evidence>
<evidence type="ECO:0000259" key="6">
    <source>
        <dbReference type="PROSITE" id="PS51371"/>
    </source>
</evidence>
<feature type="domain" description="CBS" evidence="6">
    <location>
        <begin position="369"/>
        <end position="426"/>
    </location>
</feature>
<gene>
    <name evidence="7" type="primary">SNF4</name>
    <name evidence="7" type="ORF">LTR97_006657</name>
</gene>
<dbReference type="InterPro" id="IPR046342">
    <property type="entry name" value="CBS_dom_sf"/>
</dbReference>
<dbReference type="GO" id="GO:0016208">
    <property type="term" value="F:AMP binding"/>
    <property type="evidence" value="ECO:0007669"/>
    <property type="project" value="TreeGrafter"/>
</dbReference>
<feature type="region of interest" description="Disordered" evidence="5">
    <location>
        <begin position="161"/>
        <end position="181"/>
    </location>
</feature>
<dbReference type="InterPro" id="IPR050511">
    <property type="entry name" value="AMPK_gamma/SDS23_families"/>
</dbReference>
<feature type="compositionally biased region" description="Polar residues" evidence="5">
    <location>
        <begin position="97"/>
        <end position="131"/>
    </location>
</feature>
<feature type="region of interest" description="Disordered" evidence="5">
    <location>
        <begin position="1"/>
        <end position="137"/>
    </location>
</feature>
<dbReference type="PANTHER" id="PTHR13780:SF35">
    <property type="entry name" value="LD22662P"/>
    <property type="match status" value="1"/>
</dbReference>
<evidence type="ECO:0000256" key="1">
    <source>
        <dbReference type="ARBA" id="ARBA00006750"/>
    </source>
</evidence>
<dbReference type="InterPro" id="IPR000644">
    <property type="entry name" value="CBS_dom"/>
</dbReference>
<dbReference type="GO" id="GO:0005737">
    <property type="term" value="C:cytoplasm"/>
    <property type="evidence" value="ECO:0007669"/>
    <property type="project" value="TreeGrafter"/>
</dbReference>
<sequence length="502" mass="55045">MIEDAKSQHHDSQQPRDNPQCIANNRLHDRTAMADDIRRQTSDHAKLTESSQKSDHATILAAGEAPSKKGSDDDASHDSGHSPDTSLDVQAHGPGSTAGSAQAASHEPSASATQQIAPTPTSPTVGSSAPTASPEVHPTGALQYVAPSTYLRPVSRAAPAVGLATGSPTASRPATRDRRLMPSPLDKEQIEGLRAIRAFLKVRTSYDVLPLSYRLIVFDTSLLVKKSLNILTQQGIVSAPLWDSKTSTFAGLLTTSDYINVVQYYWQNPDALAQVDQFKLNSLREIERAIGVTPIETVSIHPSRPLYEACRRMLESRARRIPLVDVDDETKREMVVSVITQYRILKFVSVNVKETQWLKKPLRDVNIGTFTDLATAHMDTPVMDVIHQLVKRNISCVPILDREGTVLNVFEAVDVIALIKGGDYDNLNLSVGKSLAMRSEDFPGIYTCTLNDRLDTIFDTIRKSRVHRLVVIDEASQLKGLLSLSDILDYTLNSPLGDADEQ</sequence>
<evidence type="ECO:0000313" key="7">
    <source>
        <dbReference type="EMBL" id="KAK5699008.1"/>
    </source>
</evidence>
<keyword evidence="3 4" id="KW-0129">CBS domain</keyword>
<organism evidence="7 8">
    <name type="scientific">Elasticomyces elasticus</name>
    <dbReference type="NCBI Taxonomy" id="574655"/>
    <lineage>
        <taxon>Eukaryota</taxon>
        <taxon>Fungi</taxon>
        <taxon>Dikarya</taxon>
        <taxon>Ascomycota</taxon>
        <taxon>Pezizomycotina</taxon>
        <taxon>Dothideomycetes</taxon>
        <taxon>Dothideomycetidae</taxon>
        <taxon>Mycosphaerellales</taxon>
        <taxon>Teratosphaeriaceae</taxon>
        <taxon>Elasticomyces</taxon>
    </lineage>
</organism>
<dbReference type="AlphaFoldDB" id="A0AAN7WGE6"/>
<dbReference type="SUPFAM" id="SSF54631">
    <property type="entry name" value="CBS-domain pair"/>
    <property type="match status" value="2"/>
</dbReference>
<protein>
    <submittedName>
        <fullName evidence="7">AMP-activated serine/threonine-protein kinase regulatory subunit</fullName>
    </submittedName>
</protein>
<reference evidence="7" key="1">
    <citation type="submission" date="2023-08" db="EMBL/GenBank/DDBJ databases">
        <title>Black Yeasts Isolated from many extreme environments.</title>
        <authorList>
            <person name="Coleine C."/>
            <person name="Stajich J.E."/>
            <person name="Selbmann L."/>
        </authorList>
    </citation>
    <scope>NUCLEOTIDE SEQUENCE</scope>
    <source>
        <strain evidence="7">CCFEE 5810</strain>
    </source>
</reference>
<evidence type="ECO:0000256" key="2">
    <source>
        <dbReference type="ARBA" id="ARBA00022737"/>
    </source>
</evidence>
<dbReference type="GO" id="GO:0005634">
    <property type="term" value="C:nucleus"/>
    <property type="evidence" value="ECO:0007669"/>
    <property type="project" value="TreeGrafter"/>
</dbReference>
<dbReference type="GO" id="GO:0019901">
    <property type="term" value="F:protein kinase binding"/>
    <property type="evidence" value="ECO:0007669"/>
    <property type="project" value="TreeGrafter"/>
</dbReference>
<feature type="compositionally biased region" description="Basic and acidic residues" evidence="5">
    <location>
        <begin position="66"/>
        <end position="81"/>
    </location>
</feature>
<proteinExistence type="inferred from homology"/>
<feature type="domain" description="CBS" evidence="6">
    <location>
        <begin position="292"/>
        <end position="354"/>
    </location>
</feature>
<dbReference type="GO" id="GO:0031588">
    <property type="term" value="C:nucleotide-activated protein kinase complex"/>
    <property type="evidence" value="ECO:0007669"/>
    <property type="project" value="TreeGrafter"/>
</dbReference>